<comment type="similarity">
    <text evidence="1">Belongs to the N(4)/N(6)-methyltransferase family.</text>
</comment>
<dbReference type="PANTHER" id="PTHR33841">
    <property type="entry name" value="DNA METHYLTRANSFERASE YEEA-RELATED"/>
    <property type="match status" value="1"/>
</dbReference>
<dbReference type="GO" id="GO:0032259">
    <property type="term" value="P:methylation"/>
    <property type="evidence" value="ECO:0007669"/>
    <property type="project" value="UniProtKB-KW"/>
</dbReference>
<evidence type="ECO:0000256" key="1">
    <source>
        <dbReference type="ARBA" id="ARBA00006594"/>
    </source>
</evidence>
<dbReference type="OrthoDB" id="32195at2"/>
<proteinExistence type="inferred from homology"/>
<dbReference type="InterPro" id="IPR029063">
    <property type="entry name" value="SAM-dependent_MTases_sf"/>
</dbReference>
<evidence type="ECO:0000256" key="3">
    <source>
        <dbReference type="ARBA" id="ARBA00022603"/>
    </source>
</evidence>
<dbReference type="PANTHER" id="PTHR33841:SF5">
    <property type="entry name" value="DNA METHYLASE (MODIFICATION METHYLASE) (METHYLTRANSFERASE)-RELATED"/>
    <property type="match status" value="1"/>
</dbReference>
<evidence type="ECO:0000259" key="7">
    <source>
        <dbReference type="Pfam" id="PF07669"/>
    </source>
</evidence>
<dbReference type="GO" id="GO:0009007">
    <property type="term" value="F:site-specific DNA-methyltransferase (adenine-specific) activity"/>
    <property type="evidence" value="ECO:0007669"/>
    <property type="project" value="UniProtKB-EC"/>
</dbReference>
<dbReference type="PROSITE" id="PS00092">
    <property type="entry name" value="N6_MTASE"/>
    <property type="match status" value="1"/>
</dbReference>
<dbReference type="InterPro" id="IPR002052">
    <property type="entry name" value="DNA_methylase_N6_adenine_CS"/>
</dbReference>
<dbReference type="Pfam" id="PF07669">
    <property type="entry name" value="Eco57I"/>
    <property type="match status" value="1"/>
</dbReference>
<dbReference type="GO" id="GO:0003676">
    <property type="term" value="F:nucleic acid binding"/>
    <property type="evidence" value="ECO:0007669"/>
    <property type="project" value="InterPro"/>
</dbReference>
<keyword evidence="3 8" id="KW-0489">Methyltransferase</keyword>
<evidence type="ECO:0000313" key="8">
    <source>
        <dbReference type="EMBL" id="SFW54875.1"/>
    </source>
</evidence>
<comment type="catalytic activity">
    <reaction evidence="6">
        <text>a 2'-deoxyadenosine in DNA + S-adenosyl-L-methionine = an N(6)-methyl-2'-deoxyadenosine in DNA + S-adenosyl-L-homocysteine + H(+)</text>
        <dbReference type="Rhea" id="RHEA:15197"/>
        <dbReference type="Rhea" id="RHEA-COMP:12418"/>
        <dbReference type="Rhea" id="RHEA-COMP:12419"/>
        <dbReference type="ChEBI" id="CHEBI:15378"/>
        <dbReference type="ChEBI" id="CHEBI:57856"/>
        <dbReference type="ChEBI" id="CHEBI:59789"/>
        <dbReference type="ChEBI" id="CHEBI:90615"/>
        <dbReference type="ChEBI" id="CHEBI:90616"/>
        <dbReference type="EC" id="2.1.1.72"/>
    </reaction>
</comment>
<keyword evidence="5" id="KW-0949">S-adenosyl-L-methionine</keyword>
<dbReference type="Gene3D" id="3.40.50.150">
    <property type="entry name" value="Vaccinia Virus protein VP39"/>
    <property type="match status" value="1"/>
</dbReference>
<evidence type="ECO:0000256" key="2">
    <source>
        <dbReference type="ARBA" id="ARBA00011900"/>
    </source>
</evidence>
<dbReference type="STRING" id="1004.SAMN05661012_02428"/>
<dbReference type="PRINTS" id="PR00507">
    <property type="entry name" value="N12N6MTFRASE"/>
</dbReference>
<dbReference type="Proteomes" id="UP001326715">
    <property type="component" value="Chromosome"/>
</dbReference>
<evidence type="ECO:0000256" key="5">
    <source>
        <dbReference type="ARBA" id="ARBA00022691"/>
    </source>
</evidence>
<keyword evidence="11" id="KW-1185">Reference proteome</keyword>
<dbReference type="InterPro" id="IPR011639">
    <property type="entry name" value="MethylTrfase_TaqI-like_dom"/>
</dbReference>
<accession>A0A1K1Q5B5</accession>
<reference evidence="8 10" key="1">
    <citation type="submission" date="2016-11" db="EMBL/GenBank/DDBJ databases">
        <authorList>
            <person name="Jaros S."/>
            <person name="Januszkiewicz K."/>
            <person name="Wedrychowicz H."/>
        </authorList>
    </citation>
    <scope>NUCLEOTIDE SEQUENCE [LARGE SCALE GENOMIC DNA]</scope>
    <source>
        <strain evidence="8 10">DSM 784</strain>
    </source>
</reference>
<organism evidence="8 10">
    <name type="scientific">Chitinophaga sancti</name>
    <dbReference type="NCBI Taxonomy" id="1004"/>
    <lineage>
        <taxon>Bacteria</taxon>
        <taxon>Pseudomonadati</taxon>
        <taxon>Bacteroidota</taxon>
        <taxon>Chitinophagia</taxon>
        <taxon>Chitinophagales</taxon>
        <taxon>Chitinophagaceae</taxon>
        <taxon>Chitinophaga</taxon>
    </lineage>
</organism>
<dbReference type="InterPro" id="IPR050953">
    <property type="entry name" value="N4_N6_ade-DNA_methylase"/>
</dbReference>
<feature type="domain" description="Type II methyltransferase M.TaqI-like" evidence="7">
    <location>
        <begin position="117"/>
        <end position="219"/>
    </location>
</feature>
<protein>
    <recommendedName>
        <fullName evidence="2">site-specific DNA-methyltransferase (adenine-specific)</fullName>
        <ecNumber evidence="2">2.1.1.72</ecNumber>
    </recommendedName>
</protein>
<evidence type="ECO:0000313" key="11">
    <source>
        <dbReference type="Proteomes" id="UP001326715"/>
    </source>
</evidence>
<dbReference type="SUPFAM" id="SSF53335">
    <property type="entry name" value="S-adenosyl-L-methionine-dependent methyltransferases"/>
    <property type="match status" value="1"/>
</dbReference>
<sequence>MGISENNVVSQLDLLVNEKLEKLPSLERKKILGQVFTPDILAGFMASIIKKELQPAHTILDPCIGPNSFFSHFEDPGFNPSLLGIEVDKTLITPAIEAFFKAPDRQLVIDSFLSYPLSNKFDFVIQNPPYVRQELLVKGINTKEIAAESIGAEIADQIPSQSNLYVYFLIKAILHLKDNGLMVAVIYDSWLYNSFGKALKSLLTSLGSVNNIYHFKKDAFPDAEVGATIIEFRKKRTNEPVNYYVRDSIQNMGSLKDFMNLHPVSIPQSDFATFNFNDSSSILFDNDLFALLGHISKQPIQRGISSIANVHFLHETKRFKEAIPVIKDITKLLTYGSNTHTAYLLALKDTASAATMQYLEQVKTQILETADDKLKGVKDKIRKGGNWFKINLKAPGNFIFNYYLRNNIDFIFNEDQLHASDNFYILSIPEEPLVHLAILNSSFTRISVLRKSRSQGGGLRKIQLYEFTEVPVMKIDALSKSAVAKLGKLGADLKGQNRYNGDDKEIISNIDKLLLAEYNRIADHNVTLEDLQAELKRYIN</sequence>
<evidence type="ECO:0000256" key="6">
    <source>
        <dbReference type="ARBA" id="ARBA00047942"/>
    </source>
</evidence>
<dbReference type="EMBL" id="CP140154">
    <property type="protein sequence ID" value="WQG86750.1"/>
    <property type="molecule type" value="Genomic_DNA"/>
</dbReference>
<evidence type="ECO:0000313" key="9">
    <source>
        <dbReference type="EMBL" id="WQG86750.1"/>
    </source>
</evidence>
<evidence type="ECO:0000256" key="4">
    <source>
        <dbReference type="ARBA" id="ARBA00022679"/>
    </source>
</evidence>
<dbReference type="EMBL" id="FPIZ01000007">
    <property type="protein sequence ID" value="SFW54875.1"/>
    <property type="molecule type" value="Genomic_DNA"/>
</dbReference>
<dbReference type="GO" id="GO:0006304">
    <property type="term" value="P:DNA modification"/>
    <property type="evidence" value="ECO:0007669"/>
    <property type="project" value="InterPro"/>
</dbReference>
<name>A0A1K1Q5B5_9BACT</name>
<gene>
    <name evidence="8" type="ORF">SAMN05661012_02428</name>
    <name evidence="9" type="ORF">SR876_17570</name>
</gene>
<dbReference type="EC" id="2.1.1.72" evidence="2"/>
<dbReference type="RefSeq" id="WP_072360321.1">
    <property type="nucleotide sequence ID" value="NZ_CP139972.1"/>
</dbReference>
<keyword evidence="4" id="KW-0808">Transferase</keyword>
<reference evidence="9 11" key="2">
    <citation type="submission" date="2023-11" db="EMBL/GenBank/DDBJ databases">
        <title>MicrobeMod: A computational toolkit for identifying prokaryotic methylation and restriction-modification with nanopore sequencing.</title>
        <authorList>
            <person name="Crits-Christoph A."/>
            <person name="Kang S.C."/>
            <person name="Lee H."/>
            <person name="Ostrov N."/>
        </authorList>
    </citation>
    <scope>NUCLEOTIDE SEQUENCE [LARGE SCALE GENOMIC DNA]</scope>
    <source>
        <strain evidence="9 11">ATCC 23090</strain>
    </source>
</reference>
<dbReference type="AlphaFoldDB" id="A0A1K1Q5B5"/>
<evidence type="ECO:0000313" key="10">
    <source>
        <dbReference type="Proteomes" id="UP000183788"/>
    </source>
</evidence>
<dbReference type="Proteomes" id="UP000183788">
    <property type="component" value="Unassembled WGS sequence"/>
</dbReference>